<gene>
    <name evidence="2" type="ORF">AK812_SmicGene11208</name>
</gene>
<feature type="compositionally biased region" description="Basic and acidic residues" evidence="1">
    <location>
        <begin position="1"/>
        <end position="36"/>
    </location>
</feature>
<evidence type="ECO:0000313" key="2">
    <source>
        <dbReference type="EMBL" id="OLQ05596.1"/>
    </source>
</evidence>
<organism evidence="2 3">
    <name type="scientific">Symbiodinium microadriaticum</name>
    <name type="common">Dinoflagellate</name>
    <name type="synonym">Zooxanthella microadriatica</name>
    <dbReference type="NCBI Taxonomy" id="2951"/>
    <lineage>
        <taxon>Eukaryota</taxon>
        <taxon>Sar</taxon>
        <taxon>Alveolata</taxon>
        <taxon>Dinophyceae</taxon>
        <taxon>Suessiales</taxon>
        <taxon>Symbiodiniaceae</taxon>
        <taxon>Symbiodinium</taxon>
    </lineage>
</organism>
<name>A0A1Q9EDT3_SYMMI</name>
<feature type="region of interest" description="Disordered" evidence="1">
    <location>
        <begin position="1"/>
        <end position="65"/>
    </location>
</feature>
<accession>A0A1Q9EDT3</accession>
<dbReference type="EMBL" id="LSRX01000180">
    <property type="protein sequence ID" value="OLQ05596.1"/>
    <property type="molecule type" value="Genomic_DNA"/>
</dbReference>
<protein>
    <submittedName>
        <fullName evidence="2">Uncharacterized protein</fullName>
    </submittedName>
</protein>
<proteinExistence type="predicted"/>
<dbReference type="AlphaFoldDB" id="A0A1Q9EDT3"/>
<keyword evidence="3" id="KW-1185">Reference proteome</keyword>
<evidence type="ECO:0000256" key="1">
    <source>
        <dbReference type="SAM" id="MobiDB-lite"/>
    </source>
</evidence>
<comment type="caution">
    <text evidence="2">The sequence shown here is derived from an EMBL/GenBank/DDBJ whole genome shotgun (WGS) entry which is preliminary data.</text>
</comment>
<feature type="compositionally biased region" description="Basic and acidic residues" evidence="1">
    <location>
        <begin position="45"/>
        <end position="57"/>
    </location>
</feature>
<sequence>MPFLRRPEATRRGDGPRYRPQLDGHEASEATGKKCSDSAALNRHRRDDPQVPRRDQKNASSARARLNKDIDRISFDLPSDDYNVRFPRALHERLDRMMGYVQRVIRDAAVNHLEAEAKVFRTRTAPEGLLEATIEAGKTKADIVNEILMVMPMYSANDSFDNKYLLCVHKTVKEVEKIFAESNNEYLCGVFGSVNHGQ</sequence>
<dbReference type="Proteomes" id="UP000186817">
    <property type="component" value="Unassembled WGS sequence"/>
</dbReference>
<evidence type="ECO:0000313" key="3">
    <source>
        <dbReference type="Proteomes" id="UP000186817"/>
    </source>
</evidence>
<reference evidence="2 3" key="1">
    <citation type="submission" date="2016-02" db="EMBL/GenBank/DDBJ databases">
        <title>Genome analysis of coral dinoflagellate symbionts highlights evolutionary adaptations to a symbiotic lifestyle.</title>
        <authorList>
            <person name="Aranda M."/>
            <person name="Li Y."/>
            <person name="Liew Y.J."/>
            <person name="Baumgarten S."/>
            <person name="Simakov O."/>
            <person name="Wilson M."/>
            <person name="Piel J."/>
            <person name="Ashoor H."/>
            <person name="Bougouffa S."/>
            <person name="Bajic V.B."/>
            <person name="Ryu T."/>
            <person name="Ravasi T."/>
            <person name="Bayer T."/>
            <person name="Micklem G."/>
            <person name="Kim H."/>
            <person name="Bhak J."/>
            <person name="Lajeunesse T.C."/>
            <person name="Voolstra C.R."/>
        </authorList>
    </citation>
    <scope>NUCLEOTIDE SEQUENCE [LARGE SCALE GENOMIC DNA]</scope>
    <source>
        <strain evidence="2 3">CCMP2467</strain>
    </source>
</reference>